<accession>R1H756</accession>
<evidence type="ECO:0000313" key="2">
    <source>
        <dbReference type="EMBL" id="EOD54304.1"/>
    </source>
</evidence>
<dbReference type="InterPro" id="IPR000182">
    <property type="entry name" value="GNAT_dom"/>
</dbReference>
<dbReference type="SUPFAM" id="SSF55729">
    <property type="entry name" value="Acyl-CoA N-acyltransferases (Nat)"/>
    <property type="match status" value="1"/>
</dbReference>
<dbReference type="GO" id="GO:0005737">
    <property type="term" value="C:cytoplasm"/>
    <property type="evidence" value="ECO:0007669"/>
    <property type="project" value="TreeGrafter"/>
</dbReference>
<gene>
    <name evidence="2" type="ORF">G113_15076</name>
</gene>
<dbReference type="InterPro" id="IPR016181">
    <property type="entry name" value="Acyl_CoA_acyltransferase"/>
</dbReference>
<dbReference type="Proteomes" id="UP000013526">
    <property type="component" value="Unassembled WGS sequence"/>
</dbReference>
<reference evidence="2 3" key="1">
    <citation type="journal article" date="2013" name="Genome Announc.">
        <title>Draft Genome Sequence of Aeromonas molluscorum Strain 848TT, Isolated from Bivalve Molluscs.</title>
        <authorList>
            <person name="Spataro N."/>
            <person name="Farfan M."/>
            <person name="Albarral V."/>
            <person name="Sanglas A."/>
            <person name="Loren J.G."/>
            <person name="Fuste M.C."/>
            <person name="Bosch E."/>
        </authorList>
    </citation>
    <scope>NUCLEOTIDE SEQUENCE [LARGE SCALE GENOMIC DNA]</scope>
    <source>
        <strain evidence="2 3">848</strain>
    </source>
</reference>
<dbReference type="Pfam" id="PF13302">
    <property type="entry name" value="Acetyltransf_3"/>
    <property type="match status" value="1"/>
</dbReference>
<dbReference type="AlphaFoldDB" id="R1H756"/>
<evidence type="ECO:0000313" key="3">
    <source>
        <dbReference type="Proteomes" id="UP000013526"/>
    </source>
</evidence>
<dbReference type="RefSeq" id="WP_005905483.1">
    <property type="nucleotide sequence ID" value="NZ_AQGQ01000118.1"/>
</dbReference>
<dbReference type="PATRIC" id="fig|1268236.3.peg.2962"/>
<dbReference type="Gene3D" id="3.40.630.30">
    <property type="match status" value="1"/>
</dbReference>
<comment type="caution">
    <text evidence="2">The sequence shown here is derived from an EMBL/GenBank/DDBJ whole genome shotgun (WGS) entry which is preliminary data.</text>
</comment>
<dbReference type="PANTHER" id="PTHR43792">
    <property type="entry name" value="GNAT FAMILY, PUTATIVE (AFU_ORTHOLOGUE AFUA_3G00765)-RELATED-RELATED"/>
    <property type="match status" value="1"/>
</dbReference>
<dbReference type="OrthoDB" id="9801669at2"/>
<sequence length="196" mass="21633">MSKELFSPVIETERLTIRALTADDAESLLEIFSDPEVMRYWNTAPWTSIEDALDFIEQSGDAMQRQEAIILGMYLKSTGELAGKCMLFSYDSASRRAEIGFGLSRACWGKGYINEAGEALIQYGFNVLGLRRIEAEIDPDNQSSGKALEKLGFSQEGLLRQRWEVNGIVSDSAMYGRLASDHAAQHGQAAMHGANA</sequence>
<dbReference type="EMBL" id="AQGQ01000118">
    <property type="protein sequence ID" value="EOD54304.1"/>
    <property type="molecule type" value="Genomic_DNA"/>
</dbReference>
<dbReference type="InterPro" id="IPR051531">
    <property type="entry name" value="N-acetyltransferase"/>
</dbReference>
<dbReference type="PANTHER" id="PTHR43792:SF9">
    <property type="entry name" value="RIBOSOMAL-PROTEIN-ALANINE ACETYLTRANSFERASE"/>
    <property type="match status" value="1"/>
</dbReference>
<evidence type="ECO:0000259" key="1">
    <source>
        <dbReference type="PROSITE" id="PS51186"/>
    </source>
</evidence>
<proteinExistence type="predicted"/>
<protein>
    <submittedName>
        <fullName evidence="2">GCN5-related N-acetyltransferase</fullName>
    </submittedName>
</protein>
<dbReference type="GO" id="GO:0008999">
    <property type="term" value="F:protein-N-terminal-alanine acetyltransferase activity"/>
    <property type="evidence" value="ECO:0007669"/>
    <property type="project" value="TreeGrafter"/>
</dbReference>
<name>R1H756_9GAMM</name>
<dbReference type="PROSITE" id="PS51186">
    <property type="entry name" value="GNAT"/>
    <property type="match status" value="1"/>
</dbReference>
<keyword evidence="2" id="KW-0808">Transferase</keyword>
<feature type="domain" description="N-acetyltransferase" evidence="1">
    <location>
        <begin position="15"/>
        <end position="175"/>
    </location>
</feature>
<keyword evidence="3" id="KW-1185">Reference proteome</keyword>
<organism evidence="2 3">
    <name type="scientific">Aeromonas molluscorum 848</name>
    <dbReference type="NCBI Taxonomy" id="1268236"/>
    <lineage>
        <taxon>Bacteria</taxon>
        <taxon>Pseudomonadati</taxon>
        <taxon>Pseudomonadota</taxon>
        <taxon>Gammaproteobacteria</taxon>
        <taxon>Aeromonadales</taxon>
        <taxon>Aeromonadaceae</taxon>
        <taxon>Aeromonas</taxon>
    </lineage>
</organism>